<dbReference type="SUPFAM" id="SSF46785">
    <property type="entry name" value="Winged helix' DNA-binding domain"/>
    <property type="match status" value="1"/>
</dbReference>
<keyword evidence="3" id="KW-0804">Transcription</keyword>
<dbReference type="PRINTS" id="PR00598">
    <property type="entry name" value="HTHMARR"/>
</dbReference>
<dbReference type="AlphaFoldDB" id="A0A0H2YTL6"/>
<dbReference type="InterPro" id="IPR036390">
    <property type="entry name" value="WH_DNA-bd_sf"/>
</dbReference>
<dbReference type="GO" id="GO:0003677">
    <property type="term" value="F:DNA binding"/>
    <property type="evidence" value="ECO:0007669"/>
    <property type="project" value="UniProtKB-KW"/>
</dbReference>
<dbReference type="eggNOG" id="COG1846">
    <property type="taxonomic scope" value="Bacteria"/>
</dbReference>
<evidence type="ECO:0000259" key="4">
    <source>
        <dbReference type="PROSITE" id="PS50995"/>
    </source>
</evidence>
<accession>A0A0H2YTL6</accession>
<evidence type="ECO:0000256" key="3">
    <source>
        <dbReference type="ARBA" id="ARBA00023163"/>
    </source>
</evidence>
<organism evidence="5 6">
    <name type="scientific">Clostridium perfringens (strain ATCC 13124 / DSM 756 / JCM 1290 / NCIMB 6125 / NCTC 8237 / Type A)</name>
    <dbReference type="NCBI Taxonomy" id="195103"/>
    <lineage>
        <taxon>Bacteria</taxon>
        <taxon>Bacillati</taxon>
        <taxon>Bacillota</taxon>
        <taxon>Clostridia</taxon>
        <taxon>Eubacteriales</taxon>
        <taxon>Clostridiaceae</taxon>
        <taxon>Clostridium</taxon>
    </lineage>
</organism>
<keyword evidence="6" id="KW-1185">Reference proteome</keyword>
<keyword evidence="2" id="KW-0238">DNA-binding</keyword>
<dbReference type="STRING" id="195103.CPF_1494"/>
<dbReference type="GO" id="GO:0003700">
    <property type="term" value="F:DNA-binding transcription factor activity"/>
    <property type="evidence" value="ECO:0007669"/>
    <property type="project" value="InterPro"/>
</dbReference>
<name>A0A0H2YTL6_CLOP1</name>
<dbReference type="InterPro" id="IPR011991">
    <property type="entry name" value="ArsR-like_HTH"/>
</dbReference>
<proteinExistence type="predicted"/>
<evidence type="ECO:0000313" key="6">
    <source>
        <dbReference type="Proteomes" id="UP000001823"/>
    </source>
</evidence>
<dbReference type="SMART" id="SM00347">
    <property type="entry name" value="HTH_MARR"/>
    <property type="match status" value="1"/>
</dbReference>
<reference evidence="5 6" key="1">
    <citation type="journal article" date="2006" name="Genome Res.">
        <title>Skewed genomic variability in strains of the toxigenic bacterial pathogen, Clostridium perfringens.</title>
        <authorList>
            <person name="Myers G.S."/>
            <person name="Rasko D.A."/>
            <person name="Cheung J.K."/>
            <person name="Ravel J."/>
            <person name="Seshadri R."/>
            <person name="Deboy R.T."/>
            <person name="Ren Q."/>
            <person name="Varga J."/>
            <person name="Awad M.M."/>
            <person name="Brinkac L.M."/>
            <person name="Daugherty S.C."/>
            <person name="Haft D.H."/>
            <person name="Dodson R.J."/>
            <person name="Madupu R."/>
            <person name="Nelson W.C."/>
            <person name="Rosovitz M.J."/>
            <person name="Sullivan S.A."/>
            <person name="Khouri H."/>
            <person name="Dimitrov G.I."/>
            <person name="Watkins K.L."/>
            <person name="Mulligan S."/>
            <person name="Benton J."/>
            <person name="Radune D."/>
            <person name="Fisher D.J."/>
            <person name="Atkins H.S."/>
            <person name="Hiscox T."/>
            <person name="Jost B.H."/>
            <person name="Billington S.J."/>
            <person name="Songer J.G."/>
            <person name="McClane B.A."/>
            <person name="Titball R.W."/>
            <person name="Rood J.I."/>
            <person name="Melville S.B."/>
            <person name="Paulsen I.T."/>
        </authorList>
    </citation>
    <scope>NUCLEOTIDE SEQUENCE [LARGE SCALE GENOMIC DNA]</scope>
    <source>
        <strain evidence="6">ATCC 13124 / DSM 756 / JCM 1290 / NCIMB 6125 / NCTC 8237 / S 107 / Type A</strain>
    </source>
</reference>
<dbReference type="PROSITE" id="PS50995">
    <property type="entry name" value="HTH_MARR_2"/>
    <property type="match status" value="1"/>
</dbReference>
<dbReference type="Pfam" id="PF01047">
    <property type="entry name" value="MarR"/>
    <property type="match status" value="1"/>
</dbReference>
<evidence type="ECO:0000313" key="5">
    <source>
        <dbReference type="EMBL" id="ABG84086.1"/>
    </source>
</evidence>
<evidence type="ECO:0000256" key="2">
    <source>
        <dbReference type="ARBA" id="ARBA00023125"/>
    </source>
</evidence>
<feature type="domain" description="HTH marR-type" evidence="4">
    <location>
        <begin position="7"/>
        <end position="138"/>
    </location>
</feature>
<dbReference type="PaxDb" id="195103-CPF_1494"/>
<dbReference type="EMBL" id="CP000246">
    <property type="protein sequence ID" value="ABG84086.1"/>
    <property type="molecule type" value="Genomic_DNA"/>
</dbReference>
<sequence length="141" mass="16493">MKGGIKLNLYGHKVNQLARNFTKKLNEKIAPLGLYSSQWSIILYLHEKKQCTQIEISQYLGVEAPTITRTLTKMEKMGLVIRTEGKDKRERIINLTEKAYEMFPKWFEEAKNIEVEAINNINKEELEIFNSVLEKMMNNLD</sequence>
<dbReference type="InterPro" id="IPR000835">
    <property type="entry name" value="HTH_MarR-typ"/>
</dbReference>
<keyword evidence="1" id="KW-0805">Transcription regulation</keyword>
<protein>
    <submittedName>
        <fullName evidence="5">Transcriptional regulator, MarR family</fullName>
    </submittedName>
</protein>
<dbReference type="Proteomes" id="UP000001823">
    <property type="component" value="Chromosome"/>
</dbReference>
<dbReference type="Gene3D" id="1.10.10.10">
    <property type="entry name" value="Winged helix-like DNA-binding domain superfamily/Winged helix DNA-binding domain"/>
    <property type="match status" value="1"/>
</dbReference>
<dbReference type="PANTHER" id="PTHR42756">
    <property type="entry name" value="TRANSCRIPTIONAL REGULATOR, MARR"/>
    <property type="match status" value="1"/>
</dbReference>
<evidence type="ECO:0000256" key="1">
    <source>
        <dbReference type="ARBA" id="ARBA00023015"/>
    </source>
</evidence>
<dbReference type="InterPro" id="IPR036388">
    <property type="entry name" value="WH-like_DNA-bd_sf"/>
</dbReference>
<dbReference type="KEGG" id="cpf:CPF_1494"/>
<dbReference type="PANTHER" id="PTHR42756:SF1">
    <property type="entry name" value="TRANSCRIPTIONAL REPRESSOR OF EMRAB OPERON"/>
    <property type="match status" value="1"/>
</dbReference>
<gene>
    <name evidence="5" type="ordered locus">CPF_1494</name>
</gene>
<dbReference type="HOGENOM" id="CLU_083287_18_2_9"/>
<dbReference type="CDD" id="cd00090">
    <property type="entry name" value="HTH_ARSR"/>
    <property type="match status" value="1"/>
</dbReference>